<evidence type="ECO:0000313" key="8">
    <source>
        <dbReference type="EMBL" id="SFC93362.1"/>
    </source>
</evidence>
<evidence type="ECO:0000256" key="3">
    <source>
        <dbReference type="ARBA" id="ARBA00022475"/>
    </source>
</evidence>
<dbReference type="GO" id="GO:0022857">
    <property type="term" value="F:transmembrane transporter activity"/>
    <property type="evidence" value="ECO:0007669"/>
    <property type="project" value="InterPro"/>
</dbReference>
<keyword evidence="9" id="KW-1185">Reference proteome</keyword>
<evidence type="ECO:0000256" key="1">
    <source>
        <dbReference type="ARBA" id="ARBA00004651"/>
    </source>
</evidence>
<feature type="transmembrane region" description="Helical" evidence="7">
    <location>
        <begin position="43"/>
        <end position="67"/>
    </location>
</feature>
<keyword evidence="6 7" id="KW-0472">Membrane</keyword>
<feature type="transmembrane region" description="Helical" evidence="7">
    <location>
        <begin position="87"/>
        <end position="110"/>
    </location>
</feature>
<dbReference type="PANTHER" id="PTHR23517:SF2">
    <property type="entry name" value="MULTIDRUG RESISTANCE PROTEIN MDTH"/>
    <property type="match status" value="1"/>
</dbReference>
<feature type="transmembrane region" description="Helical" evidence="7">
    <location>
        <begin position="380"/>
        <end position="401"/>
    </location>
</feature>
<dbReference type="InterPro" id="IPR036259">
    <property type="entry name" value="MFS_trans_sf"/>
</dbReference>
<keyword evidence="5 7" id="KW-1133">Transmembrane helix</keyword>
<dbReference type="Pfam" id="PF07690">
    <property type="entry name" value="MFS_1"/>
    <property type="match status" value="1"/>
</dbReference>
<feature type="transmembrane region" description="Helical" evidence="7">
    <location>
        <begin position="220"/>
        <end position="246"/>
    </location>
</feature>
<sequence>MIKRVFPAEPVYRALALATVPAALSTGLFISVSVLYFTRVVGLGAGIVGTGLTVAGAVGVATSYLGGRLADRLGADRVQLGANVMQALALLAFTFVNSAGAFVAVACAAVGAQRLQRVATGALQARWFTGEDRVKVRAQLRVVTNVSIGLGTCLAAIALTLDTASAYRSTVAATAFLAAAATIPLFGLRGRVSGLAVALQAGDRRGNADRTVRSPLRDRTYLSIAALNSVVAMHFGIQTVALPLWITRSTDAPAAMVSVLMVVNTAFVALFQVRASRGTHDLRRAGQTVRRGTLVLSAGCLVLAAAGDVGVGVSVVLLIVAELFISSAEVWCEAGGWGLAFELADPANAGAYQGVSQTGYALGGMAAPVVVTVTAVQHGLAGWALLAGIFVAAGLMVAAQAERAAGLRRRLEVDLAA</sequence>
<proteinExistence type="predicted"/>
<dbReference type="AlphaFoldDB" id="A0A1I1N814"/>
<dbReference type="SUPFAM" id="SSF103473">
    <property type="entry name" value="MFS general substrate transporter"/>
    <property type="match status" value="1"/>
</dbReference>
<feature type="transmembrane region" description="Helical" evidence="7">
    <location>
        <begin position="167"/>
        <end position="188"/>
    </location>
</feature>
<evidence type="ECO:0000256" key="7">
    <source>
        <dbReference type="SAM" id="Phobius"/>
    </source>
</evidence>
<evidence type="ECO:0000256" key="6">
    <source>
        <dbReference type="ARBA" id="ARBA00023136"/>
    </source>
</evidence>
<dbReference type="InterPro" id="IPR050171">
    <property type="entry name" value="MFS_Transporters"/>
</dbReference>
<feature type="transmembrane region" description="Helical" evidence="7">
    <location>
        <begin position="12"/>
        <end position="36"/>
    </location>
</feature>
<dbReference type="Proteomes" id="UP000198832">
    <property type="component" value="Unassembled WGS sequence"/>
</dbReference>
<keyword evidence="2" id="KW-0813">Transport</keyword>
<dbReference type="InterPro" id="IPR011701">
    <property type="entry name" value="MFS"/>
</dbReference>
<feature type="transmembrane region" description="Helical" evidence="7">
    <location>
        <begin position="252"/>
        <end position="273"/>
    </location>
</feature>
<name>A0A1I1N814_9ACTN</name>
<evidence type="ECO:0000256" key="5">
    <source>
        <dbReference type="ARBA" id="ARBA00022989"/>
    </source>
</evidence>
<reference evidence="8 9" key="1">
    <citation type="submission" date="2016-10" db="EMBL/GenBank/DDBJ databases">
        <authorList>
            <person name="de Groot N.N."/>
        </authorList>
    </citation>
    <scope>NUCLEOTIDE SEQUENCE [LARGE SCALE GENOMIC DNA]</scope>
    <source>
        <strain evidence="8 9">CGMCC 1.7056</strain>
    </source>
</reference>
<dbReference type="GO" id="GO:0005886">
    <property type="term" value="C:plasma membrane"/>
    <property type="evidence" value="ECO:0007669"/>
    <property type="project" value="UniProtKB-SubCell"/>
</dbReference>
<feature type="transmembrane region" description="Helical" evidence="7">
    <location>
        <begin position="294"/>
        <end position="321"/>
    </location>
</feature>
<protein>
    <submittedName>
        <fullName evidence="8">Major Facilitator Superfamily protein</fullName>
    </submittedName>
</protein>
<evidence type="ECO:0000313" key="9">
    <source>
        <dbReference type="Proteomes" id="UP000198832"/>
    </source>
</evidence>
<dbReference type="STRING" id="574651.SAMN04487968_1156"/>
<dbReference type="Gene3D" id="1.20.1250.20">
    <property type="entry name" value="MFS general substrate transporter like domains"/>
    <property type="match status" value="1"/>
</dbReference>
<comment type="subcellular location">
    <subcellularLocation>
        <location evidence="1">Cell membrane</location>
        <topology evidence="1">Multi-pass membrane protein</topology>
    </subcellularLocation>
</comment>
<organism evidence="8 9">
    <name type="scientific">Nocardioides terrae</name>
    <dbReference type="NCBI Taxonomy" id="574651"/>
    <lineage>
        <taxon>Bacteria</taxon>
        <taxon>Bacillati</taxon>
        <taxon>Actinomycetota</taxon>
        <taxon>Actinomycetes</taxon>
        <taxon>Propionibacteriales</taxon>
        <taxon>Nocardioidaceae</taxon>
        <taxon>Nocardioides</taxon>
    </lineage>
</organism>
<evidence type="ECO:0000256" key="2">
    <source>
        <dbReference type="ARBA" id="ARBA00022448"/>
    </source>
</evidence>
<keyword evidence="3" id="KW-1003">Cell membrane</keyword>
<dbReference type="RefSeq" id="WP_175507722.1">
    <property type="nucleotide sequence ID" value="NZ_FOLB01000015.1"/>
</dbReference>
<dbReference type="EMBL" id="FOLB01000015">
    <property type="protein sequence ID" value="SFC93362.1"/>
    <property type="molecule type" value="Genomic_DNA"/>
</dbReference>
<feature type="transmembrane region" description="Helical" evidence="7">
    <location>
        <begin position="142"/>
        <end position="161"/>
    </location>
</feature>
<dbReference type="PANTHER" id="PTHR23517">
    <property type="entry name" value="RESISTANCE PROTEIN MDTM, PUTATIVE-RELATED-RELATED"/>
    <property type="match status" value="1"/>
</dbReference>
<evidence type="ECO:0000256" key="4">
    <source>
        <dbReference type="ARBA" id="ARBA00022692"/>
    </source>
</evidence>
<gene>
    <name evidence="8" type="ORF">SAMN04487968_1156</name>
</gene>
<accession>A0A1I1N814</accession>
<keyword evidence="4 7" id="KW-0812">Transmembrane</keyword>